<evidence type="ECO:0000313" key="6">
    <source>
        <dbReference type="EMBL" id="QDL54772.1"/>
    </source>
</evidence>
<reference evidence="7" key="1">
    <citation type="submission" date="2019-02" db="EMBL/GenBank/DDBJ databases">
        <title>Complete genome sequence of Rhodoferax sp. Gr-4.</title>
        <authorList>
            <person name="Jin L."/>
        </authorList>
    </citation>
    <scope>NUCLEOTIDE SEQUENCE [LARGE SCALE GENOMIC DNA]</scope>
    <source>
        <strain evidence="7">Gr-4</strain>
    </source>
</reference>
<dbReference type="RefSeq" id="WP_142811931.1">
    <property type="nucleotide sequence ID" value="NZ_CP036282.1"/>
</dbReference>
<dbReference type="EMBL" id="CP036282">
    <property type="protein sequence ID" value="QDL54772.1"/>
    <property type="molecule type" value="Genomic_DNA"/>
</dbReference>
<dbReference type="InterPro" id="IPR027417">
    <property type="entry name" value="P-loop_NTPase"/>
</dbReference>
<dbReference type="GO" id="GO:0055085">
    <property type="term" value="P:transmembrane transport"/>
    <property type="evidence" value="ECO:0007669"/>
    <property type="project" value="UniProtKB-ARBA"/>
</dbReference>
<sequence>MSAPLLQVQSLGLSLPDLPNKPFWGEAPAKRILHNVSFTLQAAGTLGVIGESGSGKSTLARALTLLMPPQTGKVLFAGKSVMDLSPAELVHYRTQMQLVFQDPMSSLNPRRTVQAIVTQPLYALGHIKNSQAEATEAKRLLDRVGLSSQFASRYPHELSGGQRQRVGIARALALQPKALIADEVTSGLDVSAQARIVALLDELRREQGLALIFISHDLSLVRSLCDSVLILRQGEVMEQGESARIFAAPAHPYTQELLDAIPLPDPDPAWLNAKPNRAPAPVE</sequence>
<organism evidence="6 7">
    <name type="scientific">Rhodoferax aquaticus</name>
    <dbReference type="NCBI Taxonomy" id="2527691"/>
    <lineage>
        <taxon>Bacteria</taxon>
        <taxon>Pseudomonadati</taxon>
        <taxon>Pseudomonadota</taxon>
        <taxon>Betaproteobacteria</taxon>
        <taxon>Burkholderiales</taxon>
        <taxon>Comamonadaceae</taxon>
        <taxon>Rhodoferax</taxon>
    </lineage>
</organism>
<protein>
    <submittedName>
        <fullName evidence="6">ABC transporter ATP-binding protein</fullName>
    </submittedName>
</protein>
<dbReference type="InterPro" id="IPR013563">
    <property type="entry name" value="Oligopep_ABC_C"/>
</dbReference>
<dbReference type="InterPro" id="IPR003593">
    <property type="entry name" value="AAA+_ATPase"/>
</dbReference>
<dbReference type="SUPFAM" id="SSF52540">
    <property type="entry name" value="P-loop containing nucleoside triphosphate hydrolases"/>
    <property type="match status" value="1"/>
</dbReference>
<keyword evidence="1" id="KW-0813">Transport</keyword>
<dbReference type="Proteomes" id="UP000317365">
    <property type="component" value="Chromosome"/>
</dbReference>
<keyword evidence="3" id="KW-0547">Nucleotide-binding</keyword>
<reference evidence="7" key="2">
    <citation type="journal article" date="2020" name="Int. J. Syst. Evol. Microbiol.">
        <title>Genomic insights into a novel species Rhodoferax aquaticus sp. nov., isolated from freshwater.</title>
        <authorList>
            <person name="Li T."/>
            <person name="Zhuo Y."/>
            <person name="Jin C.Z."/>
            <person name="Wu X."/>
            <person name="Ko S.R."/>
            <person name="Jin F.J."/>
            <person name="Ahn C.Y."/>
            <person name="Oh H.M."/>
            <person name="Lee H.G."/>
            <person name="Jin L."/>
        </authorList>
    </citation>
    <scope>NUCLEOTIDE SEQUENCE [LARGE SCALE GENOMIC DNA]</scope>
    <source>
        <strain evidence="7">Gr-4</strain>
    </source>
</reference>
<dbReference type="InterPro" id="IPR050319">
    <property type="entry name" value="ABC_transp_ATP-bind"/>
</dbReference>
<dbReference type="InterPro" id="IPR017871">
    <property type="entry name" value="ABC_transporter-like_CS"/>
</dbReference>
<evidence type="ECO:0000313" key="7">
    <source>
        <dbReference type="Proteomes" id="UP000317365"/>
    </source>
</evidence>
<dbReference type="SMART" id="SM00382">
    <property type="entry name" value="AAA"/>
    <property type="match status" value="1"/>
</dbReference>
<keyword evidence="2" id="KW-1003">Cell membrane</keyword>
<evidence type="ECO:0000256" key="2">
    <source>
        <dbReference type="ARBA" id="ARBA00022475"/>
    </source>
</evidence>
<dbReference type="PANTHER" id="PTHR43776:SF8">
    <property type="entry name" value="ABC TRANSPORTER, ATP-BINDING PROTEIN"/>
    <property type="match status" value="1"/>
</dbReference>
<dbReference type="PANTHER" id="PTHR43776">
    <property type="entry name" value="TRANSPORT ATP-BINDING PROTEIN"/>
    <property type="match status" value="1"/>
</dbReference>
<dbReference type="AlphaFoldDB" id="A0A515EQ24"/>
<gene>
    <name evidence="6" type="ORF">EXZ61_11650</name>
</gene>
<keyword evidence="2" id="KW-0472">Membrane</keyword>
<dbReference type="Gene3D" id="3.40.50.300">
    <property type="entry name" value="P-loop containing nucleotide triphosphate hydrolases"/>
    <property type="match status" value="1"/>
</dbReference>
<keyword evidence="7" id="KW-1185">Reference proteome</keyword>
<evidence type="ECO:0000256" key="3">
    <source>
        <dbReference type="ARBA" id="ARBA00022741"/>
    </source>
</evidence>
<name>A0A515EQ24_9BURK</name>
<feature type="domain" description="ABC transporter" evidence="5">
    <location>
        <begin position="13"/>
        <end position="258"/>
    </location>
</feature>
<evidence type="ECO:0000256" key="4">
    <source>
        <dbReference type="ARBA" id="ARBA00022840"/>
    </source>
</evidence>
<dbReference type="InterPro" id="IPR003439">
    <property type="entry name" value="ABC_transporter-like_ATP-bd"/>
</dbReference>
<dbReference type="CDD" id="cd03257">
    <property type="entry name" value="ABC_NikE_OppD_transporters"/>
    <property type="match status" value="1"/>
</dbReference>
<keyword evidence="4 6" id="KW-0067">ATP-binding</keyword>
<dbReference type="PROSITE" id="PS00211">
    <property type="entry name" value="ABC_TRANSPORTER_1"/>
    <property type="match status" value="1"/>
</dbReference>
<dbReference type="Pfam" id="PF08352">
    <property type="entry name" value="oligo_HPY"/>
    <property type="match status" value="1"/>
</dbReference>
<proteinExistence type="predicted"/>
<accession>A0A515EQ24</accession>
<dbReference type="GO" id="GO:0015833">
    <property type="term" value="P:peptide transport"/>
    <property type="evidence" value="ECO:0007669"/>
    <property type="project" value="InterPro"/>
</dbReference>
<evidence type="ECO:0000256" key="1">
    <source>
        <dbReference type="ARBA" id="ARBA00022448"/>
    </source>
</evidence>
<dbReference type="GO" id="GO:0005524">
    <property type="term" value="F:ATP binding"/>
    <property type="evidence" value="ECO:0007669"/>
    <property type="project" value="UniProtKB-KW"/>
</dbReference>
<dbReference type="PROSITE" id="PS50893">
    <property type="entry name" value="ABC_TRANSPORTER_2"/>
    <property type="match status" value="1"/>
</dbReference>
<dbReference type="Pfam" id="PF00005">
    <property type="entry name" value="ABC_tran"/>
    <property type="match status" value="1"/>
</dbReference>
<evidence type="ECO:0000259" key="5">
    <source>
        <dbReference type="PROSITE" id="PS50893"/>
    </source>
</evidence>
<dbReference type="KEGG" id="rhg:EXZ61_11650"/>
<dbReference type="GO" id="GO:0016887">
    <property type="term" value="F:ATP hydrolysis activity"/>
    <property type="evidence" value="ECO:0007669"/>
    <property type="project" value="InterPro"/>
</dbReference>